<dbReference type="EMBL" id="CAXLJL010000600">
    <property type="protein sequence ID" value="CAL5139203.1"/>
    <property type="molecule type" value="Genomic_DNA"/>
</dbReference>
<dbReference type="GO" id="GO:0000139">
    <property type="term" value="C:Golgi membrane"/>
    <property type="evidence" value="ECO:0007669"/>
    <property type="project" value="UniProtKB-SubCell"/>
</dbReference>
<sequence length="356" mass="41215">MCYILEATIGLRRRTYLNKVSLPIYGNDLFLVHMKTWPVKIQQKFELHRKNGTISLAELKKIYASCADGLHPNLLNPENGRFLISQDTFCEDRPELKILLVVHSNCKNRHRRELIRTTWGSLKRVGSQRIATLFFVGRTKHAEDDELLSEESEKYRDIIQRDFIEDYHNMTRKHLTVMEWLSSGNCKSVKNIVKVDDDTFVDVFHLVRFLSSSDMKLDKGFYCSATTGAKPSRPGTSKSSKWEISKSEFVGKEFPTYCEGLGYVLNAELVPQLYWCSVFSRPIWIDDVYVTGVLADKLKIRRQEFIPGHSYRRVGPASLNENILDSIFLTSYYSEYLPGLFKRLWQAAVSNSMNRV</sequence>
<dbReference type="Gene3D" id="3.90.550.50">
    <property type="match status" value="1"/>
</dbReference>
<protein>
    <recommendedName>
        <fullName evidence="11">Hexosyltransferase</fullName>
        <ecNumber evidence="11">2.4.1.-</ecNumber>
    </recommendedName>
</protein>
<keyword evidence="5" id="KW-0812">Transmembrane</keyword>
<evidence type="ECO:0000256" key="5">
    <source>
        <dbReference type="ARBA" id="ARBA00022692"/>
    </source>
</evidence>
<evidence type="ECO:0000256" key="2">
    <source>
        <dbReference type="ARBA" id="ARBA00008661"/>
    </source>
</evidence>
<evidence type="ECO:0000256" key="6">
    <source>
        <dbReference type="ARBA" id="ARBA00022968"/>
    </source>
</evidence>
<keyword evidence="6" id="KW-0735">Signal-anchor</keyword>
<dbReference type="FunFam" id="3.90.550.50:FF:000001">
    <property type="entry name" value="Hexosyltransferase"/>
    <property type="match status" value="1"/>
</dbReference>
<keyword evidence="9" id="KW-0472">Membrane</keyword>
<comment type="similarity">
    <text evidence="2 11">Belongs to the glycosyltransferase 31 family.</text>
</comment>
<dbReference type="Pfam" id="PF01762">
    <property type="entry name" value="Galactosyl_T"/>
    <property type="match status" value="1"/>
</dbReference>
<keyword evidence="4" id="KW-0808">Transferase</keyword>
<evidence type="ECO:0000256" key="10">
    <source>
        <dbReference type="ARBA" id="ARBA00023180"/>
    </source>
</evidence>
<organism evidence="12 13">
    <name type="scientific">Calicophoron daubneyi</name>
    <name type="common">Rumen fluke</name>
    <name type="synonym">Paramphistomum daubneyi</name>
    <dbReference type="NCBI Taxonomy" id="300641"/>
    <lineage>
        <taxon>Eukaryota</taxon>
        <taxon>Metazoa</taxon>
        <taxon>Spiralia</taxon>
        <taxon>Lophotrochozoa</taxon>
        <taxon>Platyhelminthes</taxon>
        <taxon>Trematoda</taxon>
        <taxon>Digenea</taxon>
        <taxon>Plagiorchiida</taxon>
        <taxon>Pronocephalata</taxon>
        <taxon>Paramphistomoidea</taxon>
        <taxon>Paramphistomidae</taxon>
        <taxon>Calicophoron</taxon>
    </lineage>
</organism>
<dbReference type="PANTHER" id="PTHR11214:SF314">
    <property type="entry name" value="HEXOSYLTRANSFERASE"/>
    <property type="match status" value="1"/>
</dbReference>
<reference evidence="12" key="1">
    <citation type="submission" date="2024-06" db="EMBL/GenBank/DDBJ databases">
        <authorList>
            <person name="Liu X."/>
            <person name="Lenzi L."/>
            <person name="Haldenby T S."/>
            <person name="Uol C."/>
        </authorList>
    </citation>
    <scope>NUCLEOTIDE SEQUENCE</scope>
</reference>
<evidence type="ECO:0000313" key="12">
    <source>
        <dbReference type="EMBL" id="CAL5139203.1"/>
    </source>
</evidence>
<dbReference type="AlphaFoldDB" id="A0AAV2TS55"/>
<comment type="subcellular location">
    <subcellularLocation>
        <location evidence="1 11">Golgi apparatus membrane</location>
        <topology evidence="1 11">Single-pass type II membrane protein</topology>
    </subcellularLocation>
</comment>
<dbReference type="PANTHER" id="PTHR11214">
    <property type="entry name" value="BETA-1,3-N-ACETYLGLUCOSAMINYLTRANSFERASE"/>
    <property type="match status" value="1"/>
</dbReference>
<comment type="caution">
    <text evidence="12">The sequence shown here is derived from an EMBL/GenBank/DDBJ whole genome shotgun (WGS) entry which is preliminary data.</text>
</comment>
<evidence type="ECO:0000256" key="8">
    <source>
        <dbReference type="ARBA" id="ARBA00023034"/>
    </source>
</evidence>
<dbReference type="GO" id="GO:0016758">
    <property type="term" value="F:hexosyltransferase activity"/>
    <property type="evidence" value="ECO:0007669"/>
    <property type="project" value="InterPro"/>
</dbReference>
<keyword evidence="7" id="KW-1133">Transmembrane helix</keyword>
<evidence type="ECO:0000256" key="4">
    <source>
        <dbReference type="ARBA" id="ARBA00022679"/>
    </source>
</evidence>
<dbReference type="EC" id="2.4.1.-" evidence="11"/>
<proteinExistence type="inferred from homology"/>
<evidence type="ECO:0000256" key="1">
    <source>
        <dbReference type="ARBA" id="ARBA00004323"/>
    </source>
</evidence>
<evidence type="ECO:0000256" key="3">
    <source>
        <dbReference type="ARBA" id="ARBA00022676"/>
    </source>
</evidence>
<dbReference type="InterPro" id="IPR002659">
    <property type="entry name" value="Glyco_trans_31"/>
</dbReference>
<gene>
    <name evidence="12" type="ORF">CDAUBV1_LOCUS14238</name>
</gene>
<dbReference type="GO" id="GO:0006493">
    <property type="term" value="P:protein O-linked glycosylation"/>
    <property type="evidence" value="ECO:0007669"/>
    <property type="project" value="TreeGrafter"/>
</dbReference>
<evidence type="ECO:0000256" key="9">
    <source>
        <dbReference type="ARBA" id="ARBA00023136"/>
    </source>
</evidence>
<keyword evidence="3 11" id="KW-0328">Glycosyltransferase</keyword>
<evidence type="ECO:0000256" key="11">
    <source>
        <dbReference type="RuleBase" id="RU363063"/>
    </source>
</evidence>
<dbReference type="Proteomes" id="UP001497525">
    <property type="component" value="Unassembled WGS sequence"/>
</dbReference>
<evidence type="ECO:0000256" key="7">
    <source>
        <dbReference type="ARBA" id="ARBA00022989"/>
    </source>
</evidence>
<evidence type="ECO:0000313" key="13">
    <source>
        <dbReference type="Proteomes" id="UP001497525"/>
    </source>
</evidence>
<accession>A0AAV2TS55</accession>
<keyword evidence="10" id="KW-0325">Glycoprotein</keyword>
<keyword evidence="8 11" id="KW-0333">Golgi apparatus</keyword>
<name>A0AAV2TS55_CALDB</name>